<proteinExistence type="predicted"/>
<evidence type="ECO:0000313" key="2">
    <source>
        <dbReference type="EMBL" id="ABB11160.1"/>
    </source>
</evidence>
<gene>
    <name evidence="2" type="ordered locus">Bcep18194_B1046</name>
</gene>
<dbReference type="KEGG" id="bur:Bcep18194_B1046"/>
<evidence type="ECO:0000256" key="1">
    <source>
        <dbReference type="SAM" id="Phobius"/>
    </source>
</evidence>
<keyword evidence="1" id="KW-1133">Transmembrane helix</keyword>
<sequence length="209" mass="23284">MQLHYGPAACGLFCARDERANIMTLSELTTPTWWLTAVAGAVVLKVLSDYTKVGIEKAISKGLSAWSSRSKTARDRFDTTVNALRSSGELREDYFQREIRVRSLATQALTLSVLCAVFFVVLYLLFIAPHLDEWNKMPSDKLSWLLHDSDKLTTLGLLIVYAVITVISVSTAIGGVLKGEYMGRALHIANKSLLKRNNESEQTEEQTEN</sequence>
<name>Q398F1_BURL3</name>
<dbReference type="AlphaFoldDB" id="Q398F1"/>
<dbReference type="HOGENOM" id="CLU_1313470_0_0_4"/>
<dbReference type="Proteomes" id="UP000002705">
    <property type="component" value="Chromosome 2"/>
</dbReference>
<organism evidence="2 3">
    <name type="scientific">Burkholderia lata (strain ATCC 17760 / DSM 23089 / LMG 22485 / NCIMB 9086 / R18194 / 383)</name>
    <dbReference type="NCBI Taxonomy" id="482957"/>
    <lineage>
        <taxon>Bacteria</taxon>
        <taxon>Pseudomonadati</taxon>
        <taxon>Pseudomonadota</taxon>
        <taxon>Betaproteobacteria</taxon>
        <taxon>Burkholderiales</taxon>
        <taxon>Burkholderiaceae</taxon>
        <taxon>Burkholderia</taxon>
        <taxon>Burkholderia cepacia complex</taxon>
    </lineage>
</organism>
<feature type="transmembrane region" description="Helical" evidence="1">
    <location>
        <begin position="155"/>
        <end position="177"/>
    </location>
</feature>
<dbReference type="EMBL" id="CP000152">
    <property type="protein sequence ID" value="ABB11160.1"/>
    <property type="molecule type" value="Genomic_DNA"/>
</dbReference>
<feature type="transmembrane region" description="Helical" evidence="1">
    <location>
        <begin position="104"/>
        <end position="128"/>
    </location>
</feature>
<keyword evidence="1" id="KW-0812">Transmembrane</keyword>
<keyword evidence="1" id="KW-0472">Membrane</keyword>
<keyword evidence="3" id="KW-1185">Reference proteome</keyword>
<reference evidence="2" key="1">
    <citation type="submission" date="2005-10" db="EMBL/GenBank/DDBJ databases">
        <title>Complete sequence of chromosome 2 of Burkholderia sp. 383.</title>
        <authorList>
            <consortium name="US DOE Joint Genome Institute"/>
            <person name="Copeland A."/>
            <person name="Lucas S."/>
            <person name="Lapidus A."/>
            <person name="Barry K."/>
            <person name="Detter J.C."/>
            <person name="Glavina T."/>
            <person name="Hammon N."/>
            <person name="Israni S."/>
            <person name="Pitluck S."/>
            <person name="Chain P."/>
            <person name="Malfatti S."/>
            <person name="Shin M."/>
            <person name="Vergez L."/>
            <person name="Schmutz J."/>
            <person name="Larimer F."/>
            <person name="Land M."/>
            <person name="Kyrpides N."/>
            <person name="Lykidis A."/>
            <person name="Richardson P."/>
        </authorList>
    </citation>
    <scope>NUCLEOTIDE SEQUENCE [LARGE SCALE GENOMIC DNA]</scope>
    <source>
        <strain evidence="2">383</strain>
    </source>
</reference>
<accession>Q398F1</accession>
<evidence type="ECO:0000313" key="3">
    <source>
        <dbReference type="Proteomes" id="UP000002705"/>
    </source>
</evidence>
<dbReference type="PATRIC" id="fig|482957.22.peg.4701"/>
<protein>
    <submittedName>
        <fullName evidence="2">Uncharacterized protein</fullName>
    </submittedName>
</protein>